<evidence type="ECO:0000313" key="2">
    <source>
        <dbReference type="Proteomes" id="UP000234681"/>
    </source>
</evidence>
<proteinExistence type="predicted"/>
<reference evidence="1 2" key="1">
    <citation type="submission" date="2005-09" db="EMBL/GenBank/DDBJ databases">
        <authorList>
            <person name="Mural R.J."/>
            <person name="Li P.W."/>
            <person name="Adams M.D."/>
            <person name="Amanatides P.G."/>
            <person name="Baden-Tillson H."/>
            <person name="Barnstead M."/>
            <person name="Chin S.H."/>
            <person name="Dew I."/>
            <person name="Evans C.A."/>
            <person name="Ferriera S."/>
            <person name="Flanigan M."/>
            <person name="Fosler C."/>
            <person name="Glodek A."/>
            <person name="Gu Z."/>
            <person name="Holt R.A."/>
            <person name="Jennings D."/>
            <person name="Kraft C.L."/>
            <person name="Lu F."/>
            <person name="Nguyen T."/>
            <person name="Nusskern D.R."/>
            <person name="Pfannkoch C.M."/>
            <person name="Sitter C."/>
            <person name="Sutton G.G."/>
            <person name="Venter J.C."/>
            <person name="Wang Z."/>
            <person name="Woodage T."/>
            <person name="Zheng X.H."/>
            <person name="Zhong F."/>
        </authorList>
    </citation>
    <scope>NUCLEOTIDE SEQUENCE [LARGE SCALE GENOMIC DNA]</scope>
    <source>
        <strain>BN</strain>
        <strain evidence="2">Sprague-Dawley</strain>
    </source>
</reference>
<dbReference type="AlphaFoldDB" id="A6JV95"/>
<gene>
    <name evidence="1" type="ORF">rCG_49965</name>
</gene>
<sequence length="43" mass="4402">MCKCPPQPSISNTSLISAGILTVAVGSFPADGVLLQTHHPCPL</sequence>
<dbReference type="EMBL" id="CH474003">
    <property type="protein sequence ID" value="EDM14957.1"/>
    <property type="molecule type" value="Genomic_DNA"/>
</dbReference>
<protein>
    <submittedName>
        <fullName evidence="1">RCG49965</fullName>
    </submittedName>
</protein>
<feature type="non-terminal residue" evidence="1">
    <location>
        <position position="43"/>
    </location>
</feature>
<name>A6JV95_RAT</name>
<evidence type="ECO:0000313" key="1">
    <source>
        <dbReference type="EMBL" id="EDM14957.1"/>
    </source>
</evidence>
<accession>A6JV95</accession>
<dbReference type="Proteomes" id="UP000234681">
    <property type="component" value="Chromosome 2"/>
</dbReference>
<organism evidence="1 2">
    <name type="scientific">Rattus norvegicus</name>
    <name type="common">Rat</name>
    <dbReference type="NCBI Taxonomy" id="10116"/>
    <lineage>
        <taxon>Eukaryota</taxon>
        <taxon>Metazoa</taxon>
        <taxon>Chordata</taxon>
        <taxon>Craniata</taxon>
        <taxon>Vertebrata</taxon>
        <taxon>Euteleostomi</taxon>
        <taxon>Mammalia</taxon>
        <taxon>Eutheria</taxon>
        <taxon>Euarchontoglires</taxon>
        <taxon>Glires</taxon>
        <taxon>Rodentia</taxon>
        <taxon>Myomorpha</taxon>
        <taxon>Muroidea</taxon>
        <taxon>Muridae</taxon>
        <taxon>Murinae</taxon>
        <taxon>Rattus</taxon>
    </lineage>
</organism>